<dbReference type="AlphaFoldDB" id="A0A0U4CJD7"/>
<dbReference type="Gene3D" id="3.30.465.10">
    <property type="match status" value="1"/>
</dbReference>
<dbReference type="GO" id="GO:0016491">
    <property type="term" value="F:oxidoreductase activity"/>
    <property type="evidence" value="ECO:0007669"/>
    <property type="project" value="InterPro"/>
</dbReference>
<dbReference type="InterPro" id="IPR036318">
    <property type="entry name" value="FAD-bd_PCMH-like_sf"/>
</dbReference>
<accession>A0A0U4CJD7</accession>
<dbReference type="InterPro" id="IPR002346">
    <property type="entry name" value="Mopterin_DH_FAD-bd"/>
</dbReference>
<dbReference type="PANTHER" id="PTHR42659:SF9">
    <property type="entry name" value="XANTHINE DEHYDROGENASE FAD-BINDING SUBUNIT XDHB-RELATED"/>
    <property type="match status" value="1"/>
</dbReference>
<evidence type="ECO:0000313" key="2">
    <source>
        <dbReference type="EMBL" id="ALX03302.1"/>
    </source>
</evidence>
<dbReference type="Pfam" id="PF00941">
    <property type="entry name" value="FAD_binding_5"/>
    <property type="match status" value="1"/>
</dbReference>
<dbReference type="RefSeq" id="WP_067853228.1">
    <property type="nucleotide sequence ID" value="NZ_CP011502.1"/>
</dbReference>
<reference evidence="2 3" key="1">
    <citation type="journal article" date="1991" name="Int. J. Syst. Bacteriol.">
        <title>Description of the erythromycin-producing bacterium Arthrobacter sp. strain NRRL B-3381 as Aeromicrobium erythreum gen. nov., sp. nov.</title>
        <authorList>
            <person name="Miller E.S."/>
            <person name="Woese C.R."/>
            <person name="Brenner S."/>
        </authorList>
    </citation>
    <scope>NUCLEOTIDE SEQUENCE [LARGE SCALE GENOMIC DNA]</scope>
    <source>
        <strain evidence="2 3">AR18</strain>
    </source>
</reference>
<dbReference type="InterPro" id="IPR016166">
    <property type="entry name" value="FAD-bd_PCMH"/>
</dbReference>
<dbReference type="PROSITE" id="PS51387">
    <property type="entry name" value="FAD_PCMH"/>
    <property type="match status" value="1"/>
</dbReference>
<dbReference type="STRING" id="2041.AERYTH_00595"/>
<organism evidence="2 3">
    <name type="scientific">Aeromicrobium erythreum</name>
    <dbReference type="NCBI Taxonomy" id="2041"/>
    <lineage>
        <taxon>Bacteria</taxon>
        <taxon>Bacillati</taxon>
        <taxon>Actinomycetota</taxon>
        <taxon>Actinomycetes</taxon>
        <taxon>Propionibacteriales</taxon>
        <taxon>Nocardioidaceae</taxon>
        <taxon>Aeromicrobium</taxon>
    </lineage>
</organism>
<sequence length="276" mass="28676">MDLHTVETFRLPTGPDDLVLAPGETWLAGGTWLFSEPQVTTTGLVDLLALGWPDWELDAGAADGPTTGLTTGLTIGATCSLLDLVTHAERSGLPGLAVARPCVEALVMSSKVSRRATVGGNVCLALPAGGATSLLTGLGADAVVWGPGGERRVPVASLVTDVRRTSLDPGELVRAFEVPRASLASTTAFRRAALTPMGRSGAVLVGRREPDGGVHVSVTASTHRPHVLDLGPAPTESDVATAVSTIERWYDDPHGAPDWRAAQTLRCALEVVEELA</sequence>
<dbReference type="Proteomes" id="UP000067689">
    <property type="component" value="Chromosome"/>
</dbReference>
<keyword evidence="3" id="KW-1185">Reference proteome</keyword>
<name>A0A0U4CJD7_9ACTN</name>
<feature type="domain" description="FAD-binding PCMH-type" evidence="1">
    <location>
        <begin position="1"/>
        <end position="183"/>
    </location>
</feature>
<gene>
    <name evidence="2" type="ORF">AERYTH_00595</name>
</gene>
<dbReference type="EMBL" id="CP011502">
    <property type="protein sequence ID" value="ALX03302.1"/>
    <property type="molecule type" value="Genomic_DNA"/>
</dbReference>
<evidence type="ECO:0000259" key="1">
    <source>
        <dbReference type="PROSITE" id="PS51387"/>
    </source>
</evidence>
<proteinExistence type="predicted"/>
<dbReference type="InterPro" id="IPR051312">
    <property type="entry name" value="Diverse_Substr_Oxidored"/>
</dbReference>
<dbReference type="KEGG" id="aer:AERYTH_00595"/>
<dbReference type="GO" id="GO:0071949">
    <property type="term" value="F:FAD binding"/>
    <property type="evidence" value="ECO:0007669"/>
    <property type="project" value="InterPro"/>
</dbReference>
<protein>
    <recommendedName>
        <fullName evidence="1">FAD-binding PCMH-type domain-containing protein</fullName>
    </recommendedName>
</protein>
<dbReference type="InterPro" id="IPR016169">
    <property type="entry name" value="FAD-bd_PCMH_sub2"/>
</dbReference>
<dbReference type="PANTHER" id="PTHR42659">
    <property type="entry name" value="XANTHINE DEHYDROGENASE SUBUNIT C-RELATED"/>
    <property type="match status" value="1"/>
</dbReference>
<dbReference type="PATRIC" id="fig|2041.4.peg.121"/>
<evidence type="ECO:0000313" key="3">
    <source>
        <dbReference type="Proteomes" id="UP000067689"/>
    </source>
</evidence>
<dbReference type="SUPFAM" id="SSF56176">
    <property type="entry name" value="FAD-binding/transporter-associated domain-like"/>
    <property type="match status" value="1"/>
</dbReference>